<protein>
    <submittedName>
        <fullName evidence="1">Uncharacterized protein</fullName>
    </submittedName>
</protein>
<dbReference type="EMBL" id="JANBPG010003773">
    <property type="protein sequence ID" value="KAJ1879223.1"/>
    <property type="molecule type" value="Genomic_DNA"/>
</dbReference>
<name>A0ACC1HWV4_9FUNG</name>
<sequence length="451" mass="48911">GNAGAAQQPAAQTQGQLWQGTLVWESKQGENQRHEPSCLIVATGHPGISYSALELKLSDWPEKMRVSQIVNASEQFAEYCIQSKIQIVQIGAHANATAEQTKYFDDFCTTLREKSVYALVRIGPSSATLPWNGIFFTYYRGNLVALPFMNRPITTAVIAALSRCTLNNAAGPAPATIFNSNAAPALNGPQVGATSSSGGSVQITPQQSSLGLPMSAAANASILARSNSAGGGGPVTPVPASAVAQQQQQQIMSPMQQFAAQPVTGSPSTSNATPNQIHMVLNFLQSHLSHEQMETIRAMPPSKRDVLVTRLFDEIRAKQRVSQQQAQQGQQGQPQQQQQQPQPQQQPQAQQQPQQQQQAQQQQQLQQMAIQQQIQNFQAQQQQLQFQQTSQQPLAQLVANHQHQQNQNQISQQSLNNIAALNSAMLSSAGQQSSIAAFAAQPQNYQQLILS</sequence>
<proteinExistence type="predicted"/>
<comment type="caution">
    <text evidence="1">The sequence shown here is derived from an EMBL/GenBank/DDBJ whole genome shotgun (WGS) entry which is preliminary data.</text>
</comment>
<evidence type="ECO:0000313" key="1">
    <source>
        <dbReference type="EMBL" id="KAJ1879223.1"/>
    </source>
</evidence>
<feature type="non-terminal residue" evidence="1">
    <location>
        <position position="1"/>
    </location>
</feature>
<dbReference type="Proteomes" id="UP001150581">
    <property type="component" value="Unassembled WGS sequence"/>
</dbReference>
<evidence type="ECO:0000313" key="2">
    <source>
        <dbReference type="Proteomes" id="UP001150581"/>
    </source>
</evidence>
<organism evidence="1 2">
    <name type="scientific">Kickxella alabastrina</name>
    <dbReference type="NCBI Taxonomy" id="61397"/>
    <lineage>
        <taxon>Eukaryota</taxon>
        <taxon>Fungi</taxon>
        <taxon>Fungi incertae sedis</taxon>
        <taxon>Zoopagomycota</taxon>
        <taxon>Kickxellomycotina</taxon>
        <taxon>Kickxellomycetes</taxon>
        <taxon>Kickxellales</taxon>
        <taxon>Kickxellaceae</taxon>
        <taxon>Kickxella</taxon>
    </lineage>
</organism>
<feature type="non-terminal residue" evidence="1">
    <location>
        <position position="451"/>
    </location>
</feature>
<keyword evidence="2" id="KW-1185">Reference proteome</keyword>
<gene>
    <name evidence="1" type="ORF">LPJ66_011737</name>
</gene>
<reference evidence="1" key="1">
    <citation type="submission" date="2022-07" db="EMBL/GenBank/DDBJ databases">
        <title>Phylogenomic reconstructions and comparative analyses of Kickxellomycotina fungi.</title>
        <authorList>
            <person name="Reynolds N.K."/>
            <person name="Stajich J.E."/>
            <person name="Barry K."/>
            <person name="Grigoriev I.V."/>
            <person name="Crous P."/>
            <person name="Smith M.E."/>
        </authorList>
    </citation>
    <scope>NUCLEOTIDE SEQUENCE</scope>
    <source>
        <strain evidence="1">Benny 63K</strain>
    </source>
</reference>
<accession>A0ACC1HWV4</accession>